<dbReference type="InterPro" id="IPR005119">
    <property type="entry name" value="LysR_subst-bd"/>
</dbReference>
<dbReference type="GO" id="GO:0006351">
    <property type="term" value="P:DNA-templated transcription"/>
    <property type="evidence" value="ECO:0007669"/>
    <property type="project" value="TreeGrafter"/>
</dbReference>
<dbReference type="PANTHER" id="PTHR30537:SF20">
    <property type="entry name" value="TRANSCRIPTIONAL REGULATORY PROTEIN"/>
    <property type="match status" value="1"/>
</dbReference>
<evidence type="ECO:0000256" key="3">
    <source>
        <dbReference type="ARBA" id="ARBA00023125"/>
    </source>
</evidence>
<gene>
    <name evidence="5" type="ORF">F0254_17765</name>
</gene>
<keyword evidence="2" id="KW-0805">Transcription regulation</keyword>
<comment type="similarity">
    <text evidence="1">Belongs to the LysR transcriptional regulatory family.</text>
</comment>
<keyword evidence="3" id="KW-0238">DNA-binding</keyword>
<evidence type="ECO:0000313" key="6">
    <source>
        <dbReference type="Proteomes" id="UP000532247"/>
    </source>
</evidence>
<dbReference type="OrthoDB" id="5721010at2"/>
<dbReference type="PANTHER" id="PTHR30537">
    <property type="entry name" value="HTH-TYPE TRANSCRIPTIONAL REGULATOR"/>
    <property type="match status" value="1"/>
</dbReference>
<comment type="caution">
    <text evidence="5">The sequence shown here is derived from an EMBL/GenBank/DDBJ whole genome shotgun (WGS) entry which is preliminary data.</text>
</comment>
<dbReference type="InterPro" id="IPR036390">
    <property type="entry name" value="WH_DNA-bd_sf"/>
</dbReference>
<dbReference type="FunFam" id="1.10.10.10:FF:000001">
    <property type="entry name" value="LysR family transcriptional regulator"/>
    <property type="match status" value="1"/>
</dbReference>
<evidence type="ECO:0000256" key="4">
    <source>
        <dbReference type="ARBA" id="ARBA00023163"/>
    </source>
</evidence>
<protein>
    <submittedName>
        <fullName evidence="5">LysR family transcriptional regulator</fullName>
    </submittedName>
</protein>
<dbReference type="eggNOG" id="COG0583">
    <property type="taxonomic scope" value="Bacteria"/>
</dbReference>
<dbReference type="AlphaFoldDB" id="A0A0H0YC58"/>
<dbReference type="InterPro" id="IPR000847">
    <property type="entry name" value="LysR_HTH_N"/>
</dbReference>
<dbReference type="EMBL" id="VTYF01000010">
    <property type="protein sequence ID" value="NOI10680.1"/>
    <property type="molecule type" value="Genomic_DNA"/>
</dbReference>
<dbReference type="InterPro" id="IPR036388">
    <property type="entry name" value="WH-like_DNA-bd_sf"/>
</dbReference>
<dbReference type="GO" id="GO:0043565">
    <property type="term" value="F:sequence-specific DNA binding"/>
    <property type="evidence" value="ECO:0007669"/>
    <property type="project" value="TreeGrafter"/>
</dbReference>
<dbReference type="Gene3D" id="3.40.190.10">
    <property type="entry name" value="Periplasmic binding protein-like II"/>
    <property type="match status" value="2"/>
</dbReference>
<dbReference type="Gene3D" id="1.10.10.10">
    <property type="entry name" value="Winged helix-like DNA-binding domain superfamily/Winged helix DNA-binding domain"/>
    <property type="match status" value="1"/>
</dbReference>
<evidence type="ECO:0000313" key="5">
    <source>
        <dbReference type="EMBL" id="NOI10680.1"/>
    </source>
</evidence>
<dbReference type="SUPFAM" id="SSF53850">
    <property type="entry name" value="Periplasmic binding protein-like II"/>
    <property type="match status" value="1"/>
</dbReference>
<dbReference type="Pfam" id="PF00126">
    <property type="entry name" value="HTH_1"/>
    <property type="match status" value="1"/>
</dbReference>
<dbReference type="RefSeq" id="WP_005377343.1">
    <property type="nucleotide sequence ID" value="NZ_AP023185.1"/>
</dbReference>
<keyword evidence="4" id="KW-0804">Transcription</keyword>
<evidence type="ECO:0000256" key="1">
    <source>
        <dbReference type="ARBA" id="ARBA00009437"/>
    </source>
</evidence>
<accession>A0A0H0YC58</accession>
<dbReference type="STRING" id="663.BAU10_07525"/>
<dbReference type="GO" id="GO:0003700">
    <property type="term" value="F:DNA-binding transcription factor activity"/>
    <property type="evidence" value="ECO:0007669"/>
    <property type="project" value="InterPro"/>
</dbReference>
<name>A0A0H0YC58_VIBAL</name>
<evidence type="ECO:0000256" key="2">
    <source>
        <dbReference type="ARBA" id="ARBA00023015"/>
    </source>
</evidence>
<organism evidence="5 6">
    <name type="scientific">Vibrio alginolyticus</name>
    <dbReference type="NCBI Taxonomy" id="663"/>
    <lineage>
        <taxon>Bacteria</taxon>
        <taxon>Pseudomonadati</taxon>
        <taxon>Pseudomonadota</taxon>
        <taxon>Gammaproteobacteria</taxon>
        <taxon>Vibrionales</taxon>
        <taxon>Vibrionaceae</taxon>
        <taxon>Vibrio</taxon>
    </lineage>
</organism>
<dbReference type="PROSITE" id="PS50931">
    <property type="entry name" value="HTH_LYSR"/>
    <property type="match status" value="1"/>
</dbReference>
<dbReference type="Pfam" id="PF03466">
    <property type="entry name" value="LysR_substrate"/>
    <property type="match status" value="1"/>
</dbReference>
<dbReference type="Proteomes" id="UP000532247">
    <property type="component" value="Unassembled WGS sequence"/>
</dbReference>
<reference evidence="5 6" key="1">
    <citation type="submission" date="2019-09" db="EMBL/GenBank/DDBJ databases">
        <title>Draft genome sequencing and comparative genomics of hatchery-associated Vibrios.</title>
        <authorList>
            <person name="Kehlet-Delgado H."/>
            <person name="Mueller R.S."/>
        </authorList>
    </citation>
    <scope>NUCLEOTIDE SEQUENCE [LARGE SCALE GENOMIC DNA]</scope>
    <source>
        <strain evidence="5 6">081416A</strain>
    </source>
</reference>
<sequence>MKATLDEMRTFMAVVDTGSISSAAELLSMTVSAVSRSVSRLEAKLETTLLNRTTRKLDVTNEGTIYLDKVRHIVEAVENAEAQLKSQKYKPSGLLRINAATPFLLHVLTPHIAKYQSLYPEVEIDLNSNEENISLLGTKTDIAFRIGELQNSTMRAIFLGKSRIRIVASPEYLRQHGTPTSIDQLLNHKLLGFNKPEYLKEWPIMDDKNKLLRIMSSLRSDNGETLRCLALHGAGIACLSDFMTYSDRQAGRLVGVLSEHTHNVEQPVHAVYYKNASTSRRISSFIDFIKQEIKVENHQFL</sequence>
<dbReference type="InterPro" id="IPR058163">
    <property type="entry name" value="LysR-type_TF_proteobact-type"/>
</dbReference>
<proteinExistence type="inferred from homology"/>
<dbReference type="SUPFAM" id="SSF46785">
    <property type="entry name" value="Winged helix' DNA-binding domain"/>
    <property type="match status" value="1"/>
</dbReference>